<sequence>MADELGSATPPLRGDAVLGSAGIGVWRWNRPQALLEVDPIAADLLGVDAATERLGVPQLRSLLHAEDYVRLRSTAELAIAEQRPFDVRVRVLTATGKVRRVLHLQVVPAAPGQPWPVQGTAVAGHLADICEGDLSATVPRVNRDPHPDLDPDPADGADPGTASAGGLDAELRQIDTLNRAPSSLRTERLPHPLGADPHASHGTARGLDPGPGPTNLRRSREAFLLDAGRALAEAGTTAEVLRVVASLSMPGFSPDGLAVFGVDGGTLSMVGQHGYELNDDSAFTMPVETDYPAAVVVRTGRAIYMSSPEDYRARFPAAWPLVQGFGRQAWAFLPLVATGRTTGAWMASFRTPVRFTPDERAVLSTVARMLAHALERAHTNEAERALSRGLRRSMGTGSPAAEGISVATRYVPTGGGLMVGGDWYDIINLPDGRLALVIGDVQGHDVHAAGLMAQLRTAVHAYATEGHRPDAVLARTSHFLAALDDDRFATCIYIEADPASGTLSIARAGHPHPVLRMPDGTCMIRHVDGGLPLGLAPEGEDYPVTTLELQPGEVMMLCTDGLIETGGHDMYTGWIRVRDALSPGPTGDLEGMADRLIDAVHGPASHTGAGHLADRREDDIALLLLRRDVVGQSQAVTGRRLVLTVAQDQADRIAGAREELRAIMHDWAVPDQADATVLLATELLTNVLVHTDQTAALVATMTGQVGSRRLRLEVADGSDELAHRRSPGEMASSGRGLILLELLSDRWGMEPRGEGKCIWFELDEVPGPAAGAAPAL</sequence>
<dbReference type="Pfam" id="PF13185">
    <property type="entry name" value="GAF_2"/>
    <property type="match status" value="1"/>
</dbReference>
<dbReference type="SUPFAM" id="SSF55781">
    <property type="entry name" value="GAF domain-like"/>
    <property type="match status" value="1"/>
</dbReference>
<dbReference type="InterPro" id="IPR036457">
    <property type="entry name" value="PPM-type-like_dom_sf"/>
</dbReference>
<feature type="region of interest" description="Disordered" evidence="2">
    <location>
        <begin position="137"/>
        <end position="169"/>
    </location>
</feature>
<dbReference type="Gene3D" id="3.30.565.10">
    <property type="entry name" value="Histidine kinase-like ATPase, C-terminal domain"/>
    <property type="match status" value="1"/>
</dbReference>
<dbReference type="PANTHER" id="PTHR43156:SF2">
    <property type="entry name" value="STAGE II SPORULATION PROTEIN E"/>
    <property type="match status" value="1"/>
</dbReference>
<dbReference type="CDD" id="cd16936">
    <property type="entry name" value="HATPase_RsbW-like"/>
    <property type="match status" value="1"/>
</dbReference>
<dbReference type="Gene3D" id="3.30.450.40">
    <property type="match status" value="1"/>
</dbReference>
<feature type="domain" description="PPM-type phosphatase" evidence="3">
    <location>
        <begin position="401"/>
        <end position="627"/>
    </location>
</feature>
<evidence type="ECO:0000256" key="1">
    <source>
        <dbReference type="ARBA" id="ARBA00022801"/>
    </source>
</evidence>
<keyword evidence="1" id="KW-0378">Hydrolase</keyword>
<dbReference type="SMART" id="SM00331">
    <property type="entry name" value="PP2C_SIG"/>
    <property type="match status" value="1"/>
</dbReference>
<dbReference type="InterPro" id="IPR036890">
    <property type="entry name" value="HATPase_C_sf"/>
</dbReference>
<dbReference type="CDD" id="cd00130">
    <property type="entry name" value="PAS"/>
    <property type="match status" value="1"/>
</dbReference>
<dbReference type="EMBL" id="JBHEZZ010000005">
    <property type="protein sequence ID" value="MFC1401964.1"/>
    <property type="molecule type" value="Genomic_DNA"/>
</dbReference>
<organism evidence="4 5">
    <name type="scientific">Streptacidiphilus cavernicola</name>
    <dbReference type="NCBI Taxonomy" id="3342716"/>
    <lineage>
        <taxon>Bacteria</taxon>
        <taxon>Bacillati</taxon>
        <taxon>Actinomycetota</taxon>
        <taxon>Actinomycetes</taxon>
        <taxon>Kitasatosporales</taxon>
        <taxon>Streptomycetaceae</taxon>
        <taxon>Streptacidiphilus</taxon>
    </lineage>
</organism>
<dbReference type="Gene3D" id="3.60.40.10">
    <property type="entry name" value="PPM-type phosphatase domain"/>
    <property type="match status" value="1"/>
</dbReference>
<name>A0ABV6UKH6_9ACTN</name>
<dbReference type="InterPro" id="IPR052016">
    <property type="entry name" value="Bact_Sigma-Reg"/>
</dbReference>
<dbReference type="InterPro" id="IPR003018">
    <property type="entry name" value="GAF"/>
</dbReference>
<dbReference type="Proteomes" id="UP001592528">
    <property type="component" value="Unassembled WGS sequence"/>
</dbReference>
<evidence type="ECO:0000313" key="5">
    <source>
        <dbReference type="Proteomes" id="UP001592528"/>
    </source>
</evidence>
<accession>A0ABV6UKH6</accession>
<protein>
    <submittedName>
        <fullName evidence="4">SpoIIE family protein phosphatase</fullName>
    </submittedName>
</protein>
<evidence type="ECO:0000259" key="3">
    <source>
        <dbReference type="SMART" id="SM00331"/>
    </source>
</evidence>
<comment type="caution">
    <text evidence="4">The sequence shown here is derived from an EMBL/GenBank/DDBJ whole genome shotgun (WGS) entry which is preliminary data.</text>
</comment>
<dbReference type="RefSeq" id="WP_063757666.1">
    <property type="nucleotide sequence ID" value="NZ_JBHEZZ010000005.1"/>
</dbReference>
<dbReference type="InterPro" id="IPR029016">
    <property type="entry name" value="GAF-like_dom_sf"/>
</dbReference>
<feature type="compositionally biased region" description="Low complexity" evidence="2">
    <location>
        <begin position="156"/>
        <end position="166"/>
    </location>
</feature>
<dbReference type="PANTHER" id="PTHR43156">
    <property type="entry name" value="STAGE II SPORULATION PROTEIN E-RELATED"/>
    <property type="match status" value="1"/>
</dbReference>
<gene>
    <name evidence="4" type="ORF">ACEZDJ_11775</name>
</gene>
<dbReference type="Pfam" id="PF07228">
    <property type="entry name" value="SpoIIE"/>
    <property type="match status" value="1"/>
</dbReference>
<dbReference type="SUPFAM" id="SSF81606">
    <property type="entry name" value="PP2C-like"/>
    <property type="match status" value="1"/>
</dbReference>
<dbReference type="SUPFAM" id="SSF55785">
    <property type="entry name" value="PYP-like sensor domain (PAS domain)"/>
    <property type="match status" value="1"/>
</dbReference>
<keyword evidence="5" id="KW-1185">Reference proteome</keyword>
<dbReference type="InterPro" id="IPR001932">
    <property type="entry name" value="PPM-type_phosphatase-like_dom"/>
</dbReference>
<proteinExistence type="predicted"/>
<dbReference type="Gene3D" id="3.30.450.20">
    <property type="entry name" value="PAS domain"/>
    <property type="match status" value="1"/>
</dbReference>
<reference evidence="4 5" key="1">
    <citation type="submission" date="2024-09" db="EMBL/GenBank/DDBJ databases">
        <authorList>
            <person name="Lee S.D."/>
        </authorList>
    </citation>
    <scope>NUCLEOTIDE SEQUENCE [LARGE SCALE GENOMIC DNA]</scope>
    <source>
        <strain evidence="4 5">N1-5</strain>
    </source>
</reference>
<feature type="region of interest" description="Disordered" evidence="2">
    <location>
        <begin position="181"/>
        <end position="217"/>
    </location>
</feature>
<dbReference type="InterPro" id="IPR035965">
    <property type="entry name" value="PAS-like_dom_sf"/>
</dbReference>
<evidence type="ECO:0000313" key="4">
    <source>
        <dbReference type="EMBL" id="MFC1401964.1"/>
    </source>
</evidence>
<evidence type="ECO:0000256" key="2">
    <source>
        <dbReference type="SAM" id="MobiDB-lite"/>
    </source>
</evidence>
<dbReference type="InterPro" id="IPR000014">
    <property type="entry name" value="PAS"/>
</dbReference>